<accession>A0AAJ1YJF0</accession>
<dbReference type="InterPro" id="IPR009350">
    <property type="entry name" value="Phage_tail_T"/>
</dbReference>
<dbReference type="Proteomes" id="UP001224622">
    <property type="component" value="Unassembled WGS sequence"/>
</dbReference>
<protein>
    <submittedName>
        <fullName evidence="2">DUF4035 domain-containing protein</fullName>
    </submittedName>
</protein>
<comment type="caution">
    <text evidence="2">The sequence shown here is derived from an EMBL/GenBank/DDBJ whole genome shotgun (WGS) entry which is preliminary data.</text>
</comment>
<name>A0AAJ1YJF0_SERFO</name>
<evidence type="ECO:0000259" key="1">
    <source>
        <dbReference type="Pfam" id="PF06223"/>
    </source>
</evidence>
<gene>
    <name evidence="2" type="ORF">RDT67_28275</name>
</gene>
<evidence type="ECO:0000313" key="3">
    <source>
        <dbReference type="Proteomes" id="UP001224622"/>
    </source>
</evidence>
<organism evidence="2 3">
    <name type="scientific">Serratia fonticola</name>
    <dbReference type="NCBI Taxonomy" id="47917"/>
    <lineage>
        <taxon>Bacteria</taxon>
        <taxon>Pseudomonadati</taxon>
        <taxon>Pseudomonadota</taxon>
        <taxon>Gammaproteobacteria</taxon>
        <taxon>Enterobacterales</taxon>
        <taxon>Yersiniaceae</taxon>
        <taxon>Serratia</taxon>
    </lineage>
</organism>
<dbReference type="RefSeq" id="WP_260524195.1">
    <property type="nucleotide sequence ID" value="NZ_JAVGCU010000002.1"/>
</dbReference>
<dbReference type="Pfam" id="PF06223">
    <property type="entry name" value="Phage_tail_T"/>
    <property type="match status" value="1"/>
</dbReference>
<sequence length="93" mass="10365">MKLALRLGKTLGELRHSMSISELRLWMAFDRISPIGDERNDYHAAQITAATFNAQRTKDPLSIGDMLICWNEPANTDEEDTAGLEAFLGNLAD</sequence>
<proteinExistence type="predicted"/>
<reference evidence="2" key="1">
    <citation type="submission" date="2023-08" db="EMBL/GenBank/DDBJ databases">
        <title>The Comparative Genomic Analysis of Yersiniaceae from Polar Regions.</title>
        <authorList>
            <person name="Goncharov A."/>
            <person name="Aslanov B."/>
            <person name="Kolodzhieva V."/>
            <person name="Azarov D."/>
            <person name="Mochov A."/>
            <person name="Lebedeva E."/>
        </authorList>
    </citation>
    <scope>NUCLEOTIDE SEQUENCE</scope>
    <source>
        <strain evidence="2">Vf</strain>
    </source>
</reference>
<dbReference type="EMBL" id="JAVIGA010000060">
    <property type="protein sequence ID" value="MDQ9130307.1"/>
    <property type="molecule type" value="Genomic_DNA"/>
</dbReference>
<dbReference type="AlphaFoldDB" id="A0AAJ1YJF0"/>
<evidence type="ECO:0000313" key="2">
    <source>
        <dbReference type="EMBL" id="MDQ9130307.1"/>
    </source>
</evidence>
<feature type="domain" description="Minor tail T" evidence="1">
    <location>
        <begin position="19"/>
        <end position="89"/>
    </location>
</feature>